<dbReference type="Proteomes" id="UP000801864">
    <property type="component" value="Unassembled WGS sequence"/>
</dbReference>
<gene>
    <name evidence="2" type="ORF">CFAM422_000452</name>
</gene>
<evidence type="ECO:0000313" key="3">
    <source>
        <dbReference type="Proteomes" id="UP000801864"/>
    </source>
</evidence>
<comment type="caution">
    <text evidence="2">The sequence shown here is derived from an EMBL/GenBank/DDBJ whole genome shotgun (WGS) entry which is preliminary data.</text>
</comment>
<reference evidence="2 3" key="1">
    <citation type="submission" date="2018-06" db="EMBL/GenBank/DDBJ databases">
        <title>Genome analysis of cellulolytic fungus Trichoderma lentiforme CFAM-422.</title>
        <authorList>
            <person name="Steindorff A.S."/>
            <person name="Formighieri E.F."/>
            <person name="Midorikawa G.E.O."/>
            <person name="Tamietti M.S."/>
            <person name="Ramos E.Z."/>
            <person name="Silva A.S."/>
            <person name="Bon E.P.S."/>
            <person name="Mendes T.D."/>
            <person name="Damaso M.C.T."/>
            <person name="Favaro L.C.L."/>
        </authorList>
    </citation>
    <scope>NUCLEOTIDE SEQUENCE [LARGE SCALE GENOMIC DNA]</scope>
    <source>
        <strain evidence="2 3">CFAM-422</strain>
    </source>
</reference>
<protein>
    <submittedName>
        <fullName evidence="2">Uncharacterized protein</fullName>
    </submittedName>
</protein>
<feature type="region of interest" description="Disordered" evidence="1">
    <location>
        <begin position="86"/>
        <end position="108"/>
    </location>
</feature>
<accession>A0A9P4XQB1</accession>
<sequence length="108" mass="11758">MKHDFAPNASSISALAQVNGIVKHIVKASFYYDTEPRKGSSCILTDLKQVPFLGALIFHQAPVSMPASRASRNIDWTPRGGLDARRQEAVDHVGVGPPGSDSDYRPIR</sequence>
<dbReference type="EMBL" id="QLNT01000001">
    <property type="protein sequence ID" value="KAF3076885.1"/>
    <property type="molecule type" value="Genomic_DNA"/>
</dbReference>
<dbReference type="AlphaFoldDB" id="A0A9P4XQB1"/>
<keyword evidence="3" id="KW-1185">Reference proteome</keyword>
<evidence type="ECO:0000313" key="2">
    <source>
        <dbReference type="EMBL" id="KAF3076885.1"/>
    </source>
</evidence>
<evidence type="ECO:0000256" key="1">
    <source>
        <dbReference type="SAM" id="MobiDB-lite"/>
    </source>
</evidence>
<proteinExistence type="predicted"/>
<name>A0A9P4XQB1_9HYPO</name>
<organism evidence="2 3">
    <name type="scientific">Trichoderma lentiforme</name>
    <dbReference type="NCBI Taxonomy" id="1567552"/>
    <lineage>
        <taxon>Eukaryota</taxon>
        <taxon>Fungi</taxon>
        <taxon>Dikarya</taxon>
        <taxon>Ascomycota</taxon>
        <taxon>Pezizomycotina</taxon>
        <taxon>Sordariomycetes</taxon>
        <taxon>Hypocreomycetidae</taxon>
        <taxon>Hypocreales</taxon>
        <taxon>Hypocreaceae</taxon>
        <taxon>Trichoderma</taxon>
    </lineage>
</organism>